<dbReference type="AlphaFoldDB" id="A0A854CM55"/>
<reference evidence="1" key="1">
    <citation type="submission" date="2015-01" db="EMBL/GenBank/DDBJ databases">
        <title>Population genomics of rice bacterial leaf blight strains from India.</title>
        <authorList>
            <person name="Midha S."/>
            <person name="Anil M.G."/>
            <person name="Mishra D."/>
            <person name="Brahma K."/>
            <person name="Laha G.S."/>
            <person name="Sundaram R.M."/>
            <person name="Sonti R.V."/>
            <person name="Patil P.B."/>
        </authorList>
    </citation>
    <scope>NUCLEOTIDE SEQUENCE</scope>
    <source>
        <strain evidence="1">BXO512</strain>
    </source>
</reference>
<protein>
    <submittedName>
        <fullName evidence="1">Uncharacterized protein</fullName>
    </submittedName>
</protein>
<comment type="caution">
    <text evidence="1">The sequence shown here is derived from an EMBL/GenBank/DDBJ whole genome shotgun (WGS) entry which is preliminary data.</text>
</comment>
<gene>
    <name evidence="1" type="ORF">BXO512_11350</name>
</gene>
<proteinExistence type="predicted"/>
<dbReference type="EMBL" id="JXEA01000142">
    <property type="protein sequence ID" value="OLG90768.1"/>
    <property type="molecule type" value="Genomic_DNA"/>
</dbReference>
<organism evidence="1">
    <name type="scientific">Xanthomonas oryzae pv. oryzae</name>
    <dbReference type="NCBI Taxonomy" id="64187"/>
    <lineage>
        <taxon>Bacteria</taxon>
        <taxon>Pseudomonadati</taxon>
        <taxon>Pseudomonadota</taxon>
        <taxon>Gammaproteobacteria</taxon>
        <taxon>Lysobacterales</taxon>
        <taxon>Lysobacteraceae</taxon>
        <taxon>Xanthomonas</taxon>
    </lineage>
</organism>
<accession>A0A854CM55</accession>
<sequence>MRAAPGQLRDRPIRRPCSEHGQACVALLWSAIGTAPRFGSEAVHILVIATLSLGAMLAWQGHYGASIARLGALTCSPVTLVRTLHEPAQALSGPRLLRVSALRCSHGRIPTH</sequence>
<name>A0A854CM55_XANOO</name>
<evidence type="ECO:0000313" key="1">
    <source>
        <dbReference type="EMBL" id="OLG90768.1"/>
    </source>
</evidence>